<evidence type="ECO:0000256" key="3">
    <source>
        <dbReference type="ARBA" id="ARBA00022801"/>
    </source>
</evidence>
<dbReference type="Gene3D" id="3.40.50.300">
    <property type="entry name" value="P-loop containing nucleotide triphosphate hydrolases"/>
    <property type="match status" value="1"/>
</dbReference>
<dbReference type="InterPro" id="IPR016193">
    <property type="entry name" value="Cytidine_deaminase-like"/>
</dbReference>
<dbReference type="PANTHER" id="PTHR11086:SF18">
    <property type="entry name" value="DEOXYCYTIDYLATE DEAMINASE"/>
    <property type="match status" value="1"/>
</dbReference>
<dbReference type="PROSITE" id="PS51747">
    <property type="entry name" value="CYT_DCMP_DEAMINASES_2"/>
    <property type="match status" value="1"/>
</dbReference>
<evidence type="ECO:0000256" key="4">
    <source>
        <dbReference type="ARBA" id="ARBA00022833"/>
    </source>
</evidence>
<protein>
    <submittedName>
        <fullName evidence="7">Deoxycytidylate deaminase</fullName>
    </submittedName>
</protein>
<keyword evidence="3" id="KW-0378">Hydrolase</keyword>
<evidence type="ECO:0000256" key="1">
    <source>
        <dbReference type="ARBA" id="ARBA00006576"/>
    </source>
</evidence>
<dbReference type="EMBL" id="BMCM01000001">
    <property type="protein sequence ID" value="GGD69988.1"/>
    <property type="molecule type" value="Genomic_DNA"/>
</dbReference>
<gene>
    <name evidence="7" type="ORF">GCM10007269_11510</name>
</gene>
<comment type="similarity">
    <text evidence="1">Belongs to the cytidine and deoxycytidylate deaminase family.</text>
</comment>
<evidence type="ECO:0000256" key="2">
    <source>
        <dbReference type="ARBA" id="ARBA00022723"/>
    </source>
</evidence>
<evidence type="ECO:0000313" key="8">
    <source>
        <dbReference type="Proteomes" id="UP000629365"/>
    </source>
</evidence>
<reference evidence="8" key="1">
    <citation type="journal article" date="2019" name="Int. J. Syst. Evol. Microbiol.">
        <title>The Global Catalogue of Microorganisms (GCM) 10K type strain sequencing project: providing services to taxonomists for standard genome sequencing and annotation.</title>
        <authorList>
            <consortium name="The Broad Institute Genomics Platform"/>
            <consortium name="The Broad Institute Genome Sequencing Center for Infectious Disease"/>
            <person name="Wu L."/>
            <person name="Ma J."/>
        </authorList>
    </citation>
    <scope>NUCLEOTIDE SEQUENCE [LARGE SCALE GENOMIC DNA]</scope>
    <source>
        <strain evidence="8">CCM 7640</strain>
    </source>
</reference>
<dbReference type="InterPro" id="IPR027417">
    <property type="entry name" value="P-loop_NTPase"/>
</dbReference>
<dbReference type="Proteomes" id="UP000629365">
    <property type="component" value="Unassembled WGS sequence"/>
</dbReference>
<organism evidence="7 8">
    <name type="scientific">Microbacterium murale</name>
    <dbReference type="NCBI Taxonomy" id="1081040"/>
    <lineage>
        <taxon>Bacteria</taxon>
        <taxon>Bacillati</taxon>
        <taxon>Actinomycetota</taxon>
        <taxon>Actinomycetes</taxon>
        <taxon>Micrococcales</taxon>
        <taxon>Microbacteriaceae</taxon>
        <taxon>Microbacterium</taxon>
    </lineage>
</organism>
<comment type="caution">
    <text evidence="7">The sequence shown here is derived from an EMBL/GenBank/DDBJ whole genome shotgun (WGS) entry which is preliminary data.</text>
</comment>
<evidence type="ECO:0000256" key="5">
    <source>
        <dbReference type="SAM" id="MobiDB-lite"/>
    </source>
</evidence>
<feature type="region of interest" description="Disordered" evidence="5">
    <location>
        <begin position="492"/>
        <end position="518"/>
    </location>
</feature>
<keyword evidence="4" id="KW-0862">Zinc</keyword>
<sequence>MLIDVVGTADFEIVLGFAAPIGTDLDVLVGPLQDELRIYGYDSEEIRLSRLLDVAPGSPDSVDYYTARMDAGDALRKRAGSGDVLAALAVGKIVTDRLPDEPNRRFAWLLRTLKHQDEVALLRHAYGNRFVLIGVHQGQQRRQRNLVASLRDESPAGTNHAAAVENLMRRDENDLENEFGQHGRNVFASADYLVDLDRDVSTETSRMVGLLFGEPFRTPSRDEVGMAHAFTAAARSADPGRQVGAAIALESGELLTTGSNEVPKYGGGEYWAGDAQDGRDFAEGYDFNKRQTRRTLREVLTSLEAGGFLSTEMAHLATEDRLTRVLDSTEAAIKRTRLLSLIEFGRIVHAEMSALSQAARLGVAVNGATLYTTAYPCHMCMRLIVASGIKRVVYVDPYPKSLAGEMYGDSVTSDPGESKTKVLVESFRGASWSIYNSVFSGQDRRRAADGKFAQFDKQKSRFTLADAEPLANPAAREAAITIVMSDVLGRTEVETEASEAPEERAESEGAVEKKEGES</sequence>
<dbReference type="InterPro" id="IPR002125">
    <property type="entry name" value="CMP_dCMP_dom"/>
</dbReference>
<accession>A0ABQ1RL33</accession>
<keyword evidence="2" id="KW-0479">Metal-binding</keyword>
<name>A0ABQ1RL33_9MICO</name>
<dbReference type="RefSeq" id="WP_188435558.1">
    <property type="nucleotide sequence ID" value="NZ_BMCM01000001.1"/>
</dbReference>
<dbReference type="PANTHER" id="PTHR11086">
    <property type="entry name" value="DEOXYCYTIDYLATE DEAMINASE-RELATED"/>
    <property type="match status" value="1"/>
</dbReference>
<dbReference type="Gene3D" id="3.40.140.10">
    <property type="entry name" value="Cytidine Deaminase, domain 2"/>
    <property type="match status" value="1"/>
</dbReference>
<feature type="compositionally biased region" description="Basic and acidic residues" evidence="5">
    <location>
        <begin position="501"/>
        <end position="518"/>
    </location>
</feature>
<feature type="domain" description="CMP/dCMP-type deaminase" evidence="6">
    <location>
        <begin position="220"/>
        <end position="414"/>
    </location>
</feature>
<evidence type="ECO:0000313" key="7">
    <source>
        <dbReference type="EMBL" id="GGD69988.1"/>
    </source>
</evidence>
<dbReference type="InterPro" id="IPR016192">
    <property type="entry name" value="APOBEC/CMP_deaminase_Zn-bd"/>
</dbReference>
<evidence type="ECO:0000259" key="6">
    <source>
        <dbReference type="PROSITE" id="PS51747"/>
    </source>
</evidence>
<dbReference type="Pfam" id="PF00383">
    <property type="entry name" value="dCMP_cyt_deam_1"/>
    <property type="match status" value="1"/>
</dbReference>
<keyword evidence="8" id="KW-1185">Reference proteome</keyword>
<dbReference type="PROSITE" id="PS00903">
    <property type="entry name" value="CYT_DCMP_DEAMINASES_1"/>
    <property type="match status" value="1"/>
</dbReference>
<proteinExistence type="inferred from homology"/>
<dbReference type="SUPFAM" id="SSF53927">
    <property type="entry name" value="Cytidine deaminase-like"/>
    <property type="match status" value="1"/>
</dbReference>
<dbReference type="InterPro" id="IPR015517">
    <property type="entry name" value="dCMP_deaminase-rel"/>
</dbReference>